<name>A0A840ANI4_9HYPH</name>
<keyword evidence="1" id="KW-0732">Signal</keyword>
<dbReference type="NCBIfam" id="NF037995">
    <property type="entry name" value="TRAP_S1"/>
    <property type="match status" value="1"/>
</dbReference>
<dbReference type="InterPro" id="IPR038404">
    <property type="entry name" value="TRAP_DctP_sf"/>
</dbReference>
<dbReference type="Gene3D" id="3.40.190.170">
    <property type="entry name" value="Bacterial extracellular solute-binding protein, family 7"/>
    <property type="match status" value="1"/>
</dbReference>
<dbReference type="PANTHER" id="PTHR33376:SF4">
    <property type="entry name" value="SIALIC ACID-BINDING PERIPLASMIC PROTEIN SIAP"/>
    <property type="match status" value="1"/>
</dbReference>
<dbReference type="RefSeq" id="WP_343068003.1">
    <property type="nucleotide sequence ID" value="NZ_JACIDS010000002.1"/>
</dbReference>
<dbReference type="Proteomes" id="UP000553963">
    <property type="component" value="Unassembled WGS sequence"/>
</dbReference>
<dbReference type="AlphaFoldDB" id="A0A840ANI4"/>
<comment type="caution">
    <text evidence="2">The sequence shown here is derived from an EMBL/GenBank/DDBJ whole genome shotgun (WGS) entry which is preliminary data.</text>
</comment>
<dbReference type="PANTHER" id="PTHR33376">
    <property type="match status" value="1"/>
</dbReference>
<evidence type="ECO:0000313" key="3">
    <source>
        <dbReference type="Proteomes" id="UP000553963"/>
    </source>
</evidence>
<evidence type="ECO:0000256" key="1">
    <source>
        <dbReference type="ARBA" id="ARBA00022729"/>
    </source>
</evidence>
<dbReference type="CDD" id="cd13602">
    <property type="entry name" value="PBP2_TRAP_BpDctp6_7"/>
    <property type="match status" value="1"/>
</dbReference>
<gene>
    <name evidence="2" type="ORF">GGR25_001862</name>
</gene>
<keyword evidence="3" id="KW-1185">Reference proteome</keyword>
<sequence>MKPAIGILSQGFALTIAALIVFILAIPARPAGATDQQVSAPLHLEIVGGLGGVTQYTKLEQPFWQSEITRRSAGHIVANIRPLDGGGLRGEEMLQLMRLGVVRFGTALLAVVAGEEPELNAVDLPVLNPDIATLRRTVAAYRGRLREILRDRYDIELLGIYTYPAQVVFCASAFSGLDDLAGRRVRTSSVGQSELVSALGGVPVILPFSQIVSALRDGVVDCAVTGTLSGYEIGLNNYVTHVHAMALSWGLSFFGANASAWAALDPAEQETISSAVTELEGRIWSQAEADTVRGLACDAGKLDCGTGSVRPMTVVATSKADAERRRQLLTEVVLPRWIDRCGEVCRTDWDRYLAGVHGIEGKASDLRPSGQ</sequence>
<dbReference type="InterPro" id="IPR018389">
    <property type="entry name" value="DctP_fam"/>
</dbReference>
<dbReference type="GO" id="GO:0055085">
    <property type="term" value="P:transmembrane transport"/>
    <property type="evidence" value="ECO:0007669"/>
    <property type="project" value="InterPro"/>
</dbReference>
<evidence type="ECO:0000313" key="2">
    <source>
        <dbReference type="EMBL" id="MBB3930823.1"/>
    </source>
</evidence>
<dbReference type="Pfam" id="PF03480">
    <property type="entry name" value="DctP"/>
    <property type="match status" value="1"/>
</dbReference>
<proteinExistence type="predicted"/>
<accession>A0A840ANI4</accession>
<organism evidence="2 3">
    <name type="scientific">Kaistia hirudinis</name>
    <dbReference type="NCBI Taxonomy" id="1293440"/>
    <lineage>
        <taxon>Bacteria</taxon>
        <taxon>Pseudomonadati</taxon>
        <taxon>Pseudomonadota</taxon>
        <taxon>Alphaproteobacteria</taxon>
        <taxon>Hyphomicrobiales</taxon>
        <taxon>Kaistiaceae</taxon>
        <taxon>Kaistia</taxon>
    </lineage>
</organism>
<reference evidence="2 3" key="1">
    <citation type="submission" date="2020-08" db="EMBL/GenBank/DDBJ databases">
        <title>Genomic Encyclopedia of Type Strains, Phase IV (KMG-IV): sequencing the most valuable type-strain genomes for metagenomic binning, comparative biology and taxonomic classification.</title>
        <authorList>
            <person name="Goeker M."/>
        </authorList>
    </citation>
    <scope>NUCLEOTIDE SEQUENCE [LARGE SCALE GENOMIC DNA]</scope>
    <source>
        <strain evidence="2 3">DSM 25966</strain>
    </source>
</reference>
<dbReference type="EMBL" id="JACIDS010000002">
    <property type="protein sequence ID" value="MBB3930823.1"/>
    <property type="molecule type" value="Genomic_DNA"/>
</dbReference>
<protein>
    <submittedName>
        <fullName evidence="2">TRAP-type C4-dicarboxylate transport system substrate-binding protein</fullName>
    </submittedName>
</protein>